<name>A0AA95F043_9BACL</name>
<organism evidence="2 3">
    <name type="scientific">Candidatus Cohnella colombiensis</name>
    <dbReference type="NCBI Taxonomy" id="3121368"/>
    <lineage>
        <taxon>Bacteria</taxon>
        <taxon>Bacillati</taxon>
        <taxon>Bacillota</taxon>
        <taxon>Bacilli</taxon>
        <taxon>Bacillales</taxon>
        <taxon>Paenibacillaceae</taxon>
        <taxon>Cohnella</taxon>
    </lineage>
</organism>
<proteinExistence type="inferred from homology"/>
<dbReference type="Pfam" id="PF03960">
    <property type="entry name" value="ArsC"/>
    <property type="match status" value="1"/>
</dbReference>
<dbReference type="InterPro" id="IPR036249">
    <property type="entry name" value="Thioredoxin-like_sf"/>
</dbReference>
<dbReference type="InterPro" id="IPR006660">
    <property type="entry name" value="Arsenate_reductase-like"/>
</dbReference>
<dbReference type="Gene3D" id="3.40.30.10">
    <property type="entry name" value="Glutaredoxin"/>
    <property type="match status" value="1"/>
</dbReference>
<sequence length="122" mass="13992">MSKTLKVYHYPICSTCRLANKQLKEQGYQLDDQDIKQQPPTVEELRRLIPLSGLPIAKWFNTSGEVYRELGLKDKVKTMSEDEKIKLLSGHGMLIKRPIVTDGVKVTVGYKSERFAEEWPAL</sequence>
<dbReference type="EMBL" id="CP119317">
    <property type="protein sequence ID" value="WEK55212.1"/>
    <property type="molecule type" value="Genomic_DNA"/>
</dbReference>
<dbReference type="SUPFAM" id="SSF52833">
    <property type="entry name" value="Thioredoxin-like"/>
    <property type="match status" value="1"/>
</dbReference>
<evidence type="ECO:0000256" key="1">
    <source>
        <dbReference type="PROSITE-ProRule" id="PRU01282"/>
    </source>
</evidence>
<dbReference type="PANTHER" id="PTHR30041">
    <property type="entry name" value="ARSENATE REDUCTASE"/>
    <property type="match status" value="1"/>
</dbReference>
<dbReference type="AlphaFoldDB" id="A0AA95F043"/>
<evidence type="ECO:0000313" key="3">
    <source>
        <dbReference type="Proteomes" id="UP001178662"/>
    </source>
</evidence>
<keyword evidence="3" id="KW-1185">Reference proteome</keyword>
<gene>
    <name evidence="2" type="ORF">P0Y55_03870</name>
</gene>
<reference evidence="2" key="1">
    <citation type="submission" date="2023-03" db="EMBL/GenBank/DDBJ databases">
        <title>Andean soil-derived lignocellulolytic bacterial consortium as a source of novel taxa and putative plastic-active enzymes.</title>
        <authorList>
            <person name="Diaz-Garcia L."/>
            <person name="Chuvochina M."/>
            <person name="Feuerriegel G."/>
            <person name="Bunk B."/>
            <person name="Sproer C."/>
            <person name="Streit W.R."/>
            <person name="Rodriguez L.M."/>
            <person name="Overmann J."/>
            <person name="Jimenez D.J."/>
        </authorList>
    </citation>
    <scope>NUCLEOTIDE SEQUENCE</scope>
    <source>
        <strain evidence="2">MAG 2441</strain>
    </source>
</reference>
<dbReference type="InterPro" id="IPR006504">
    <property type="entry name" value="Tscrpt_reg_Spx/MgsR"/>
</dbReference>
<protein>
    <submittedName>
        <fullName evidence="2">Arsenate reductase family protein</fullName>
    </submittedName>
</protein>
<dbReference type="PROSITE" id="PS51353">
    <property type="entry name" value="ARSC"/>
    <property type="match status" value="1"/>
</dbReference>
<dbReference type="Proteomes" id="UP001178662">
    <property type="component" value="Chromosome"/>
</dbReference>
<comment type="similarity">
    <text evidence="1">Belongs to the ArsC family.</text>
</comment>
<accession>A0AA95F043</accession>
<dbReference type="PANTHER" id="PTHR30041:SF8">
    <property type="entry name" value="PROTEIN YFFB"/>
    <property type="match status" value="1"/>
</dbReference>
<dbReference type="CDD" id="cd03036">
    <property type="entry name" value="ArsC_like"/>
    <property type="match status" value="1"/>
</dbReference>
<evidence type="ECO:0000313" key="2">
    <source>
        <dbReference type="EMBL" id="WEK55212.1"/>
    </source>
</evidence>
<dbReference type="NCBIfam" id="TIGR01617">
    <property type="entry name" value="arsC_related"/>
    <property type="match status" value="1"/>
</dbReference>